<keyword evidence="3" id="KW-1185">Reference proteome</keyword>
<evidence type="ECO:0000313" key="2">
    <source>
        <dbReference type="EMBL" id="KAH0575223.1"/>
    </source>
</evidence>
<dbReference type="RefSeq" id="XP_067765990.1">
    <property type="nucleotide sequence ID" value="XM_067906722.1"/>
</dbReference>
<proteinExistence type="predicted"/>
<accession>A0A9P8LVM6</accession>
<dbReference type="GeneID" id="94296867"/>
<sequence>MEDPLWHGMLALQEDLKAVKALLLHLPCPDVPDLTFPCAPPRPPSPLPVLRELVLAAPTLSQATAVLEAPVGSAAFGDALAAVHRQSERTPGLRPLVAFGVQKAQNYALLGLRQMRESAFAGRQRMTMRQVQAQFLSPGARAAFDVWRQTDFEGFWDALVAGYVRTVGEYNAQHLRVGASAPAAPALPRTLLGFAVHRTAGSVSEAEQQAAEGSFPLSNQFLTEAGALLNGAGVASVQAHVAGLGFPEVRLLQQGLRDRALTAVLYDLIFLRRTFLTPVATYFSLLLFEQEAVACLTADAGLQFRVLGRLFQPLFASVSRLLLETRCLTRYAEVLCLAGALRPFCGPFAAKQLGAMEGFCARGIACEAAGLALVSRDPPPCLPTAPSAYCMAACGVLRLTGATAGVEGIAGLRAGLLGAVEAAAPTAVARLNALGLAAAMLDADDPLQSELARRVDGARAAVRQELAARTAGREAGVIGEWERRSLWE</sequence>
<dbReference type="KEGG" id="ssao:94296867"/>
<dbReference type="Proteomes" id="UP000018208">
    <property type="component" value="Unassembled WGS sequence"/>
</dbReference>
<protein>
    <submittedName>
        <fullName evidence="2">Uncharacterized protein</fullName>
    </submittedName>
</protein>
<dbReference type="EMBL" id="AUWU02000003">
    <property type="protein sequence ID" value="KAH0575217.1"/>
    <property type="molecule type" value="Genomic_DNA"/>
</dbReference>
<dbReference type="EMBL" id="AUWU02000003">
    <property type="protein sequence ID" value="KAH0575223.1"/>
    <property type="molecule type" value="Genomic_DNA"/>
</dbReference>
<name>A0A9P8LVM6_9EUKA</name>
<evidence type="ECO:0000313" key="3">
    <source>
        <dbReference type="Proteomes" id="UP000018208"/>
    </source>
</evidence>
<comment type="caution">
    <text evidence="2">The sequence shown here is derived from an EMBL/GenBank/DDBJ whole genome shotgun (WGS) entry which is preliminary data.</text>
</comment>
<reference evidence="2" key="1">
    <citation type="journal article" date="2014" name="PLoS Genet.">
        <title>The Genome of Spironucleus salmonicida Highlights a Fish Pathogen Adapted to Fluctuating Environments.</title>
        <authorList>
            <person name="Xu F."/>
            <person name="Jerlstrom-Hultqvist J."/>
            <person name="Einarsson E."/>
            <person name="Astvaldsson A."/>
            <person name="Svard S.G."/>
            <person name="Andersson J.O."/>
        </authorList>
    </citation>
    <scope>NUCLEOTIDE SEQUENCE</scope>
    <source>
        <strain evidence="2">ATCC 50377</strain>
    </source>
</reference>
<organism evidence="2 3">
    <name type="scientific">Spironucleus salmonicida</name>
    <dbReference type="NCBI Taxonomy" id="348837"/>
    <lineage>
        <taxon>Eukaryota</taxon>
        <taxon>Metamonada</taxon>
        <taxon>Diplomonadida</taxon>
        <taxon>Hexamitidae</taxon>
        <taxon>Hexamitinae</taxon>
        <taxon>Spironucleus</taxon>
    </lineage>
</organism>
<gene>
    <name evidence="1" type="ORF">SS50377_22844</name>
    <name evidence="2" type="ORF">SS50377_22850</name>
</gene>
<dbReference type="AlphaFoldDB" id="A0A9P8LVM6"/>
<evidence type="ECO:0000313" key="1">
    <source>
        <dbReference type="EMBL" id="KAH0575217.1"/>
    </source>
</evidence>
<reference evidence="2" key="2">
    <citation type="submission" date="2020-12" db="EMBL/GenBank/DDBJ databases">
        <title>New Spironucleus salmonicida genome in near-complete chromosomes.</title>
        <authorList>
            <person name="Xu F."/>
            <person name="Kurt Z."/>
            <person name="Jimenez-Gonzalez A."/>
            <person name="Astvaldsson A."/>
            <person name="Andersson J.O."/>
            <person name="Svard S.G."/>
        </authorList>
    </citation>
    <scope>NUCLEOTIDE SEQUENCE</scope>
    <source>
        <strain evidence="2">ATCC 50377</strain>
    </source>
</reference>